<comment type="catalytic activity">
    <reaction evidence="1">
        <text>Hydrolysis of terminal, non-reducing beta-D-glucosyl residues with release of beta-D-glucose.</text>
        <dbReference type="EC" id="3.2.1.21"/>
    </reaction>
</comment>
<dbReference type="EMBL" id="JAJSOW010000003">
    <property type="protein sequence ID" value="KAI9194443.1"/>
    <property type="molecule type" value="Genomic_DNA"/>
</dbReference>
<sequence>MTRRTGRELFIGSSIGSMGRIVVSGSNTGWQYRAVASSNGITILNAVKNTVDSSTQVVYNENPDVNFVKSNKFSYAIVVIGEPPYAETSSDSLNLTISESGPSTNNSVCRVVNCVVVVISARPVVIQPYPEKIDALVAAWLLGTES</sequence>
<comment type="similarity">
    <text evidence="2">Belongs to the glycosyl hydrolase 3 family.</text>
</comment>
<keyword evidence="6" id="KW-0326">Glycosidase</keyword>
<dbReference type="PANTHER" id="PTHR30620">
    <property type="entry name" value="PERIPLASMIC BETA-GLUCOSIDASE-RELATED"/>
    <property type="match status" value="1"/>
</dbReference>
<evidence type="ECO:0000313" key="9">
    <source>
        <dbReference type="Proteomes" id="UP001064489"/>
    </source>
</evidence>
<dbReference type="PANTHER" id="PTHR30620:SF16">
    <property type="entry name" value="LYSOSOMAL BETA GLUCOSIDASE"/>
    <property type="match status" value="1"/>
</dbReference>
<dbReference type="Gene3D" id="3.40.50.1700">
    <property type="entry name" value="Glycoside hydrolase family 3 C-terminal domain"/>
    <property type="match status" value="1"/>
</dbReference>
<dbReference type="AlphaFoldDB" id="A0AAD5P184"/>
<gene>
    <name evidence="8" type="ORF">LWI28_006060</name>
</gene>
<feature type="domain" description="Glycoside hydrolase family 3 C-terminal" evidence="7">
    <location>
        <begin position="24"/>
        <end position="145"/>
    </location>
</feature>
<dbReference type="Proteomes" id="UP001064489">
    <property type="component" value="Chromosome 1"/>
</dbReference>
<evidence type="ECO:0000259" key="7">
    <source>
        <dbReference type="Pfam" id="PF01915"/>
    </source>
</evidence>
<dbReference type="SUPFAM" id="SSF52279">
    <property type="entry name" value="Beta-D-glucan exohydrolase, C-terminal domain"/>
    <property type="match status" value="1"/>
</dbReference>
<evidence type="ECO:0000256" key="2">
    <source>
        <dbReference type="ARBA" id="ARBA00005336"/>
    </source>
</evidence>
<evidence type="ECO:0000256" key="6">
    <source>
        <dbReference type="ARBA" id="ARBA00023295"/>
    </source>
</evidence>
<evidence type="ECO:0000256" key="1">
    <source>
        <dbReference type="ARBA" id="ARBA00000448"/>
    </source>
</evidence>
<keyword evidence="4" id="KW-0732">Signal</keyword>
<dbReference type="GO" id="GO:0008422">
    <property type="term" value="F:beta-glucosidase activity"/>
    <property type="evidence" value="ECO:0007669"/>
    <property type="project" value="UniProtKB-EC"/>
</dbReference>
<evidence type="ECO:0000256" key="4">
    <source>
        <dbReference type="ARBA" id="ARBA00022729"/>
    </source>
</evidence>
<keyword evidence="9" id="KW-1185">Reference proteome</keyword>
<keyword evidence="5" id="KW-0378">Hydrolase</keyword>
<dbReference type="EC" id="3.2.1.21" evidence="3"/>
<dbReference type="InterPro" id="IPR002772">
    <property type="entry name" value="Glyco_hydro_3_C"/>
</dbReference>
<name>A0AAD5P184_ACENE</name>
<evidence type="ECO:0000256" key="3">
    <source>
        <dbReference type="ARBA" id="ARBA00012744"/>
    </source>
</evidence>
<proteinExistence type="inferred from homology"/>
<dbReference type="InterPro" id="IPR036881">
    <property type="entry name" value="Glyco_hydro_3_C_sf"/>
</dbReference>
<reference evidence="8" key="1">
    <citation type="journal article" date="2022" name="Plant J.">
        <title>Strategies of tolerance reflected in two North American maple genomes.</title>
        <authorList>
            <person name="McEvoy S.L."/>
            <person name="Sezen U.U."/>
            <person name="Trouern-Trend A."/>
            <person name="McMahon S.M."/>
            <person name="Schaberg P.G."/>
            <person name="Yang J."/>
            <person name="Wegrzyn J.L."/>
            <person name="Swenson N.G."/>
        </authorList>
    </citation>
    <scope>NUCLEOTIDE SEQUENCE</scope>
    <source>
        <strain evidence="8">91603</strain>
    </source>
</reference>
<evidence type="ECO:0000256" key="5">
    <source>
        <dbReference type="ARBA" id="ARBA00022801"/>
    </source>
</evidence>
<dbReference type="InterPro" id="IPR051915">
    <property type="entry name" value="Cellulose_Degrad_GH3"/>
</dbReference>
<organism evidence="8 9">
    <name type="scientific">Acer negundo</name>
    <name type="common">Box elder</name>
    <dbReference type="NCBI Taxonomy" id="4023"/>
    <lineage>
        <taxon>Eukaryota</taxon>
        <taxon>Viridiplantae</taxon>
        <taxon>Streptophyta</taxon>
        <taxon>Embryophyta</taxon>
        <taxon>Tracheophyta</taxon>
        <taxon>Spermatophyta</taxon>
        <taxon>Magnoliopsida</taxon>
        <taxon>eudicotyledons</taxon>
        <taxon>Gunneridae</taxon>
        <taxon>Pentapetalae</taxon>
        <taxon>rosids</taxon>
        <taxon>malvids</taxon>
        <taxon>Sapindales</taxon>
        <taxon>Sapindaceae</taxon>
        <taxon>Hippocastanoideae</taxon>
        <taxon>Acereae</taxon>
        <taxon>Acer</taxon>
    </lineage>
</organism>
<protein>
    <recommendedName>
        <fullName evidence="3">beta-glucosidase</fullName>
        <ecNumber evidence="3">3.2.1.21</ecNumber>
    </recommendedName>
</protein>
<dbReference type="GO" id="GO:0009251">
    <property type="term" value="P:glucan catabolic process"/>
    <property type="evidence" value="ECO:0007669"/>
    <property type="project" value="TreeGrafter"/>
</dbReference>
<reference evidence="8" key="2">
    <citation type="submission" date="2023-02" db="EMBL/GenBank/DDBJ databases">
        <authorList>
            <person name="Swenson N.G."/>
            <person name="Wegrzyn J.L."/>
            <person name="Mcevoy S.L."/>
        </authorList>
    </citation>
    <scope>NUCLEOTIDE SEQUENCE</scope>
    <source>
        <strain evidence="8">91603</strain>
        <tissue evidence="8">Leaf</tissue>
    </source>
</reference>
<accession>A0AAD5P184</accession>
<evidence type="ECO:0000313" key="8">
    <source>
        <dbReference type="EMBL" id="KAI9194443.1"/>
    </source>
</evidence>
<comment type="caution">
    <text evidence="8">The sequence shown here is derived from an EMBL/GenBank/DDBJ whole genome shotgun (WGS) entry which is preliminary data.</text>
</comment>
<dbReference type="Pfam" id="PF01915">
    <property type="entry name" value="Glyco_hydro_3_C"/>
    <property type="match status" value="1"/>
</dbReference>